<evidence type="ECO:0000259" key="1">
    <source>
        <dbReference type="Pfam" id="PF12770"/>
    </source>
</evidence>
<evidence type="ECO:0000313" key="2">
    <source>
        <dbReference type="EMBL" id="WIV61802.1"/>
    </source>
</evidence>
<name>A0ABY8Y1Q3_9PSEU</name>
<dbReference type="Proteomes" id="UP001227101">
    <property type="component" value="Chromosome"/>
</dbReference>
<dbReference type="Gene3D" id="1.25.40.10">
    <property type="entry name" value="Tetratricopeptide repeat domain"/>
    <property type="match status" value="1"/>
</dbReference>
<dbReference type="RefSeq" id="WP_285459462.1">
    <property type="nucleotide sequence ID" value="NZ_CP127173.1"/>
</dbReference>
<protein>
    <submittedName>
        <fullName evidence="2">CHAT domain-containing protein</fullName>
    </submittedName>
</protein>
<dbReference type="Pfam" id="PF12770">
    <property type="entry name" value="CHAT"/>
    <property type="match status" value="1"/>
</dbReference>
<dbReference type="SMART" id="SM00028">
    <property type="entry name" value="TPR"/>
    <property type="match status" value="4"/>
</dbReference>
<gene>
    <name evidence="2" type="ORF">QP939_25945</name>
</gene>
<organism evidence="2 3">
    <name type="scientific">Amycolatopsis nalaikhensis</name>
    <dbReference type="NCBI Taxonomy" id="715472"/>
    <lineage>
        <taxon>Bacteria</taxon>
        <taxon>Bacillati</taxon>
        <taxon>Actinomycetota</taxon>
        <taxon>Actinomycetes</taxon>
        <taxon>Pseudonocardiales</taxon>
        <taxon>Pseudonocardiaceae</taxon>
        <taxon>Amycolatopsis</taxon>
    </lineage>
</organism>
<dbReference type="InterPro" id="IPR019734">
    <property type="entry name" value="TPR_rpt"/>
</dbReference>
<accession>A0ABY8Y1Q3</accession>
<feature type="domain" description="CHAT" evidence="1">
    <location>
        <begin position="624"/>
        <end position="865"/>
    </location>
</feature>
<evidence type="ECO:0000313" key="3">
    <source>
        <dbReference type="Proteomes" id="UP001227101"/>
    </source>
</evidence>
<dbReference type="SUPFAM" id="SSF48452">
    <property type="entry name" value="TPR-like"/>
    <property type="match status" value="2"/>
</dbReference>
<dbReference type="EMBL" id="CP127173">
    <property type="protein sequence ID" value="WIV61802.1"/>
    <property type="molecule type" value="Genomic_DNA"/>
</dbReference>
<reference evidence="2 3" key="1">
    <citation type="submission" date="2023-06" db="EMBL/GenBank/DDBJ databases">
        <authorList>
            <person name="Oyuntsetseg B."/>
            <person name="Kim S.B."/>
        </authorList>
    </citation>
    <scope>NUCLEOTIDE SEQUENCE [LARGE SCALE GENOMIC DNA]</scope>
    <source>
        <strain evidence="2 3">2-2</strain>
    </source>
</reference>
<proteinExistence type="predicted"/>
<dbReference type="PANTHER" id="PTHR10098">
    <property type="entry name" value="RAPSYN-RELATED"/>
    <property type="match status" value="1"/>
</dbReference>
<dbReference type="PANTHER" id="PTHR10098:SF108">
    <property type="entry name" value="TETRATRICOPEPTIDE REPEAT PROTEIN 28"/>
    <property type="match status" value="1"/>
</dbReference>
<keyword evidence="3" id="KW-1185">Reference proteome</keyword>
<dbReference type="InterPro" id="IPR024983">
    <property type="entry name" value="CHAT_dom"/>
</dbReference>
<sequence>MAVLMHHPAREAAEDAMRMADLDPGRALPLAAPAVRLARRDRDPAALAVAERAWGHALLHCGEMDDAVRHLRRSMAAGRAAGSAALVAEARMKLAYALAQQGRPAAALREVDAALPDLTGASAARALAQRAIVLNQAGRVDEALADFRTALATLRRTGDLLGVQRMLINRAFLQSDRYAFAAAKADLLEAERLARELGRELTVGIIAENLGRVEAFRGDVPAALGHLDRAERIISEHGAQLGWVHRHRAELLLAAGVASEARESAERAVATYWREHRLLNVPEARLLLSQAAFLGGGWETAVTHARQASREFARQGRGEWAAVARLAVLRAESAAGRVPRVPLEAVTGMADTLTAAGWPAAAVEARLIAAQVLLRRRQDDAAREHLLLASEVRKRGPATLRARGWYAEAVLRQSEKDIGDARRAARNGLRILDEHAAALGATDLWVHSAAHRRELAELGLRSALREGRPAAVLEWAERGRASRLLNRPVRPVADPELAALLAELRVVVAEIDRGGVVPAHRRIALERRIRDHTRRHPGTAAATPPSPVSSGRLTAALGEHALVEFLQLDGTLHALTLAAGRLRLHALGPVAPIADLVDRVRFALHRLARLDRRGASLTALLTTSAKRLDTALLEPLREADGRPLVVAPTGALHGVPWSVLPSCAGRAVSVTPSATLWHQAVGTEAVAGPVLVASGPGLPGAEEEARAVAAIHGVAPASSTVDAVLSGLATARLAHLAAHGQLSTDNPLFSRLRLHDGPLIVHDLERLARVPHTLVLASCESGRSVVRTGDELLGLSATFIAHGTAQLVASVVPIPDGETVPLMVSLHRRLAKGEPAAAALAAAQLELRDGDPASLAAAAGFTCLGS</sequence>
<dbReference type="InterPro" id="IPR011990">
    <property type="entry name" value="TPR-like_helical_dom_sf"/>
</dbReference>